<feature type="region of interest" description="Disordered" evidence="9">
    <location>
        <begin position="355"/>
        <end position="378"/>
    </location>
</feature>
<keyword evidence="4 7" id="KW-0067">ATP-binding</keyword>
<evidence type="ECO:0000256" key="8">
    <source>
        <dbReference type="SAM" id="Coils"/>
    </source>
</evidence>
<gene>
    <name evidence="11" type="ORF">DBRI00130_LOCUS12188</name>
</gene>
<dbReference type="PROSITE" id="PS50011">
    <property type="entry name" value="PROTEIN_KINASE_DOM"/>
    <property type="match status" value="1"/>
</dbReference>
<dbReference type="InterPro" id="IPR017441">
    <property type="entry name" value="Protein_kinase_ATP_BS"/>
</dbReference>
<keyword evidence="2 7" id="KW-0547">Nucleotide-binding</keyword>
<dbReference type="InterPro" id="IPR008271">
    <property type="entry name" value="Ser/Thr_kinase_AS"/>
</dbReference>
<evidence type="ECO:0000256" key="7">
    <source>
        <dbReference type="PROSITE-ProRule" id="PRU10141"/>
    </source>
</evidence>
<dbReference type="EMBL" id="HBNS01015169">
    <property type="protein sequence ID" value="CAE4601988.1"/>
    <property type="molecule type" value="Transcribed_RNA"/>
</dbReference>
<sequence>MSEKDASSNSWTSSFSSSSSSSSSSSAPLQRHGHQAPSPSTIPMELANHKSLSWGLSSKHLDKNKQTTVPRHETDFTTIRVLGRGAFGITKLVRNTIDSRLYAMKIVKIDTHGNNNKTQRREKKEEEEQKEYYERVLREAKVLSGLRSDNVVRYYNAWVEQVELRDEEEDCNEEEYSSFTLHHNSSQEQTTAISDPTCHLCKESYKDWEVSFEQWGLIDAVLQPLDLCIDCYKQSIPVPSVQLSDIRIVHTNQHNHQPPIYHSCLFLIMEYCESTLMDAVRHVTPATTTPAGMNQSNLAYHDNLAVWSLFGQCVQGLAYLHSKGVIHRDVKPQNIFVHDSVVKIGDLGLATYASTKPTDDTNNHHNHEEEETTTTTTTPYNSTNVGTFWYTAPEVSTGRYNEKCDIYSLGIVLFELFSSFTTGMERISVLQYLRTNNKPPDEWSSSNSIYVASLICQMIKCNPKERPSCKEIYVQLVNWGLVAPFKSAQEQQEEQEQWQYQARGGVTAINHKTPDNVTKEQMNNEQQLSLLATVTNLQVQVKDLQEKLEEKDDEILYLRSLLDEHGIKMENTNVKKLTRD</sequence>
<dbReference type="SUPFAM" id="SSF56112">
    <property type="entry name" value="Protein kinase-like (PK-like)"/>
    <property type="match status" value="1"/>
</dbReference>
<feature type="compositionally biased region" description="Low complexity" evidence="9">
    <location>
        <begin position="7"/>
        <end position="26"/>
    </location>
</feature>
<protein>
    <recommendedName>
        <fullName evidence="10">Protein kinase domain-containing protein</fullName>
    </recommendedName>
</protein>
<dbReference type="Gene3D" id="3.30.200.20">
    <property type="entry name" value="Phosphorylase Kinase, domain 1"/>
    <property type="match status" value="1"/>
</dbReference>
<dbReference type="PANTHER" id="PTHR11042">
    <property type="entry name" value="EUKARYOTIC TRANSLATION INITIATION FACTOR 2-ALPHA KINASE EIF2-ALPHA KINASE -RELATED"/>
    <property type="match status" value="1"/>
</dbReference>
<reference evidence="11" key="1">
    <citation type="submission" date="2021-01" db="EMBL/GenBank/DDBJ databases">
        <authorList>
            <person name="Corre E."/>
            <person name="Pelletier E."/>
            <person name="Niang G."/>
            <person name="Scheremetjew M."/>
            <person name="Finn R."/>
            <person name="Kale V."/>
            <person name="Holt S."/>
            <person name="Cochrane G."/>
            <person name="Meng A."/>
            <person name="Brown T."/>
            <person name="Cohen L."/>
        </authorList>
    </citation>
    <scope>NUCLEOTIDE SEQUENCE</scope>
    <source>
        <strain evidence="11">GSO104</strain>
    </source>
</reference>
<feature type="compositionally biased region" description="Basic and acidic residues" evidence="9">
    <location>
        <begin position="357"/>
        <end position="368"/>
    </location>
</feature>
<evidence type="ECO:0000256" key="5">
    <source>
        <dbReference type="ARBA" id="ARBA00023193"/>
    </source>
</evidence>
<keyword evidence="3" id="KW-0418">Kinase</keyword>
<feature type="region of interest" description="Disordered" evidence="9">
    <location>
        <begin position="1"/>
        <end position="43"/>
    </location>
</feature>
<keyword evidence="1" id="KW-0808">Transferase</keyword>
<dbReference type="InterPro" id="IPR011009">
    <property type="entry name" value="Kinase-like_dom_sf"/>
</dbReference>
<dbReference type="SMART" id="SM00220">
    <property type="entry name" value="S_TKc"/>
    <property type="match status" value="1"/>
</dbReference>
<dbReference type="InterPro" id="IPR050339">
    <property type="entry name" value="CC_SR_Kinase"/>
</dbReference>
<keyword evidence="8" id="KW-0175">Coiled coil</keyword>
<feature type="domain" description="Protein kinase" evidence="10">
    <location>
        <begin position="76"/>
        <end position="486"/>
    </location>
</feature>
<evidence type="ECO:0000256" key="3">
    <source>
        <dbReference type="ARBA" id="ARBA00022777"/>
    </source>
</evidence>
<evidence type="ECO:0000313" key="11">
    <source>
        <dbReference type="EMBL" id="CAE4601988.1"/>
    </source>
</evidence>
<dbReference type="PROSITE" id="PS00108">
    <property type="entry name" value="PROTEIN_KINASE_ST"/>
    <property type="match status" value="1"/>
</dbReference>
<feature type="binding site" evidence="7">
    <location>
        <position position="105"/>
    </location>
    <ligand>
        <name>ATP</name>
        <dbReference type="ChEBI" id="CHEBI:30616"/>
    </ligand>
</feature>
<evidence type="ECO:0000256" key="2">
    <source>
        <dbReference type="ARBA" id="ARBA00022741"/>
    </source>
</evidence>
<keyword evidence="5" id="KW-0652">Protein synthesis inhibitor</keyword>
<evidence type="ECO:0000259" key="10">
    <source>
        <dbReference type="PROSITE" id="PS50011"/>
    </source>
</evidence>
<dbReference type="GO" id="GO:0005737">
    <property type="term" value="C:cytoplasm"/>
    <property type="evidence" value="ECO:0007669"/>
    <property type="project" value="TreeGrafter"/>
</dbReference>
<dbReference type="GO" id="GO:0017148">
    <property type="term" value="P:negative regulation of translation"/>
    <property type="evidence" value="ECO:0007669"/>
    <property type="project" value="UniProtKB-KW"/>
</dbReference>
<dbReference type="GO" id="GO:0005524">
    <property type="term" value="F:ATP binding"/>
    <property type="evidence" value="ECO:0007669"/>
    <property type="project" value="UniProtKB-UniRule"/>
</dbReference>
<evidence type="ECO:0000256" key="1">
    <source>
        <dbReference type="ARBA" id="ARBA00022679"/>
    </source>
</evidence>
<dbReference type="GO" id="GO:0004672">
    <property type="term" value="F:protein kinase activity"/>
    <property type="evidence" value="ECO:0007669"/>
    <property type="project" value="InterPro"/>
</dbReference>
<dbReference type="PROSITE" id="PS00107">
    <property type="entry name" value="PROTEIN_KINASE_ATP"/>
    <property type="match status" value="1"/>
</dbReference>
<dbReference type="AlphaFoldDB" id="A0A7S4R2Z3"/>
<evidence type="ECO:0000256" key="4">
    <source>
        <dbReference type="ARBA" id="ARBA00022840"/>
    </source>
</evidence>
<organism evidence="11">
    <name type="scientific">Ditylum brightwellii</name>
    <dbReference type="NCBI Taxonomy" id="49249"/>
    <lineage>
        <taxon>Eukaryota</taxon>
        <taxon>Sar</taxon>
        <taxon>Stramenopiles</taxon>
        <taxon>Ochrophyta</taxon>
        <taxon>Bacillariophyta</taxon>
        <taxon>Mediophyceae</taxon>
        <taxon>Lithodesmiophycidae</taxon>
        <taxon>Lithodesmiales</taxon>
        <taxon>Lithodesmiaceae</taxon>
        <taxon>Ditylum</taxon>
    </lineage>
</organism>
<evidence type="ECO:0000256" key="9">
    <source>
        <dbReference type="SAM" id="MobiDB-lite"/>
    </source>
</evidence>
<accession>A0A7S4R2Z3</accession>
<dbReference type="InterPro" id="IPR000719">
    <property type="entry name" value="Prot_kinase_dom"/>
</dbReference>
<feature type="coiled-coil region" evidence="8">
    <location>
        <begin position="109"/>
        <end position="143"/>
    </location>
</feature>
<dbReference type="Pfam" id="PF00069">
    <property type="entry name" value="Pkinase"/>
    <property type="match status" value="1"/>
</dbReference>
<comment type="similarity">
    <text evidence="6">Belongs to the protein kinase superfamily. Ser/Thr protein kinase family. GCN2 subfamily.</text>
</comment>
<feature type="coiled-coil region" evidence="8">
    <location>
        <begin position="534"/>
        <end position="561"/>
    </location>
</feature>
<dbReference type="GO" id="GO:0005634">
    <property type="term" value="C:nucleus"/>
    <property type="evidence" value="ECO:0007669"/>
    <property type="project" value="TreeGrafter"/>
</dbReference>
<name>A0A7S4R2Z3_9STRA</name>
<evidence type="ECO:0000256" key="6">
    <source>
        <dbReference type="ARBA" id="ARBA00037982"/>
    </source>
</evidence>
<dbReference type="Gene3D" id="1.10.510.10">
    <property type="entry name" value="Transferase(Phosphotransferase) domain 1"/>
    <property type="match status" value="1"/>
</dbReference>
<proteinExistence type="inferred from homology"/>